<accession>A0A2W6NNY8</accession>
<dbReference type="EMBL" id="QKWW01000006">
    <property type="protein sequence ID" value="PZT57504.1"/>
    <property type="molecule type" value="Genomic_DNA"/>
</dbReference>
<evidence type="ECO:0000313" key="2">
    <source>
        <dbReference type="Proteomes" id="UP000249204"/>
    </source>
</evidence>
<reference evidence="1 2" key="1">
    <citation type="submission" date="2018-06" db="EMBL/GenBank/DDBJ databases">
        <title>Isolation of heavy metals resistant Paenibacillus silvae NC2 from Gold-Copper mine in ZiJin, China.</title>
        <authorList>
            <person name="Xu J."/>
            <person name="Mazhar H.S."/>
            <person name="Rensing C."/>
        </authorList>
    </citation>
    <scope>NUCLEOTIDE SEQUENCE [LARGE SCALE GENOMIC DNA]</scope>
    <source>
        <strain evidence="1 2">NC2</strain>
    </source>
</reference>
<gene>
    <name evidence="1" type="ORF">DN757_02290</name>
</gene>
<protein>
    <submittedName>
        <fullName evidence="1">Uncharacterized protein</fullName>
    </submittedName>
</protein>
<proteinExistence type="predicted"/>
<name>A0A2W6NNY8_9BACL</name>
<dbReference type="Gene3D" id="3.40.960.10">
    <property type="entry name" value="VSR Endonuclease"/>
    <property type="match status" value="1"/>
</dbReference>
<dbReference type="Proteomes" id="UP000249204">
    <property type="component" value="Unassembled WGS sequence"/>
</dbReference>
<comment type="caution">
    <text evidence="1">The sequence shown here is derived from an EMBL/GenBank/DDBJ whole genome shotgun (WGS) entry which is preliminary data.</text>
</comment>
<dbReference type="Pfam" id="PF18780">
    <property type="entry name" value="HNH_repeat"/>
    <property type="match status" value="1"/>
</dbReference>
<organism evidence="1 2">
    <name type="scientific">Paenibacillus silvae</name>
    <dbReference type="NCBI Taxonomy" id="1325358"/>
    <lineage>
        <taxon>Bacteria</taxon>
        <taxon>Bacillati</taxon>
        <taxon>Bacillota</taxon>
        <taxon>Bacilli</taxon>
        <taxon>Bacillales</taxon>
        <taxon>Paenibacillaceae</taxon>
        <taxon>Paenibacillus</taxon>
    </lineage>
</organism>
<evidence type="ECO:0000313" key="1">
    <source>
        <dbReference type="EMBL" id="PZT57504.1"/>
    </source>
</evidence>
<dbReference type="AlphaFoldDB" id="A0A2W6NNY8"/>
<dbReference type="RefSeq" id="WP_111268655.1">
    <property type="nucleotide sequence ID" value="NZ_QKWW01000006.1"/>
</dbReference>
<dbReference type="InterPro" id="IPR041025">
    <property type="entry name" value="HNH_repeat"/>
</dbReference>
<sequence length="379" mass="44144">MIFIHKEIELRIIEDYKNGIKPKDICEKYNVVNFYNILNKYKVQRFNKKWTQEELDILQLSYPCETWEMILKLIPKFSKSEITQKASRMGISRDLFQYTDEDIEVFKKHYGTMSVKSFIDSFFPNKSESAILTKANRLGLKSREHWSDDENNILFKHYSSITNKELKHKFLNNRTLTAITCQATNLGLKKTEITNIQFSKNELIENLLKLSSKLGRTPTCDDLLVDDNAPSPSTYHRYFGSYSNACLEAGLKVNPINTFGNTGFHEASDGTLCLSAAEVTITEFLIENDIKFQKEVMYSDIIDDERCGKKRCDWLLCDGTVIEYFGMPERESYKLKMKQKIELCKDNKIKLIALYRKDLNKLHKIFKPLTNVSTVTTKR</sequence>